<evidence type="ECO:0000313" key="2">
    <source>
        <dbReference type="Proteomes" id="UP000886501"/>
    </source>
</evidence>
<gene>
    <name evidence="1" type="ORF">BDM02DRAFT_1749352</name>
</gene>
<proteinExistence type="predicted"/>
<sequence>MEKRLGIAQLCIMVAVLVFMTLTRGSRGESMDHVLLPQSSRRNRTMSLSGEWMRRIRTGSNPTLPTRSLDDSMMRKKAALDNEKIEFLSNVTPTLDRLERTRHRSQNSTQVVSNSVKKNGSRARTPQTRTPKVVRVSTPATPPLHPSIVRASSHGNNNGMGQSLSSSVIGLAPRSAKRWARTAHVHEIKRERVDSGVSSQSEAEIETPNDSSSRVGLPNKGKQKETETMGHGAFILGENFSRRESIGRSPLRPTSSTNVSVLDAEVTDLWIDTDDASSSEADIYLNRAKERFTKSTDTLVIHHNPSSGLGVGVS</sequence>
<name>A0ACB6ZJY3_THEGA</name>
<organism evidence="1 2">
    <name type="scientific">Thelephora ganbajun</name>
    <name type="common">Ganba fungus</name>
    <dbReference type="NCBI Taxonomy" id="370292"/>
    <lineage>
        <taxon>Eukaryota</taxon>
        <taxon>Fungi</taxon>
        <taxon>Dikarya</taxon>
        <taxon>Basidiomycota</taxon>
        <taxon>Agaricomycotina</taxon>
        <taxon>Agaricomycetes</taxon>
        <taxon>Thelephorales</taxon>
        <taxon>Thelephoraceae</taxon>
        <taxon>Thelephora</taxon>
    </lineage>
</organism>
<accession>A0ACB6ZJY3</accession>
<evidence type="ECO:0000313" key="1">
    <source>
        <dbReference type="EMBL" id="KAF9649773.1"/>
    </source>
</evidence>
<reference evidence="1" key="2">
    <citation type="journal article" date="2020" name="Nat. Commun.">
        <title>Large-scale genome sequencing of mycorrhizal fungi provides insights into the early evolution of symbiotic traits.</title>
        <authorList>
            <person name="Miyauchi S."/>
            <person name="Kiss E."/>
            <person name="Kuo A."/>
            <person name="Drula E."/>
            <person name="Kohler A."/>
            <person name="Sanchez-Garcia M."/>
            <person name="Morin E."/>
            <person name="Andreopoulos B."/>
            <person name="Barry K.W."/>
            <person name="Bonito G."/>
            <person name="Buee M."/>
            <person name="Carver A."/>
            <person name="Chen C."/>
            <person name="Cichocki N."/>
            <person name="Clum A."/>
            <person name="Culley D."/>
            <person name="Crous P.W."/>
            <person name="Fauchery L."/>
            <person name="Girlanda M."/>
            <person name="Hayes R.D."/>
            <person name="Keri Z."/>
            <person name="LaButti K."/>
            <person name="Lipzen A."/>
            <person name="Lombard V."/>
            <person name="Magnuson J."/>
            <person name="Maillard F."/>
            <person name="Murat C."/>
            <person name="Nolan M."/>
            <person name="Ohm R.A."/>
            <person name="Pangilinan J."/>
            <person name="Pereira M.F."/>
            <person name="Perotto S."/>
            <person name="Peter M."/>
            <person name="Pfister S."/>
            <person name="Riley R."/>
            <person name="Sitrit Y."/>
            <person name="Stielow J.B."/>
            <person name="Szollosi G."/>
            <person name="Zifcakova L."/>
            <person name="Stursova M."/>
            <person name="Spatafora J.W."/>
            <person name="Tedersoo L."/>
            <person name="Vaario L.M."/>
            <person name="Yamada A."/>
            <person name="Yan M."/>
            <person name="Wang P."/>
            <person name="Xu J."/>
            <person name="Bruns T."/>
            <person name="Baldrian P."/>
            <person name="Vilgalys R."/>
            <person name="Dunand C."/>
            <person name="Henrissat B."/>
            <person name="Grigoriev I.V."/>
            <person name="Hibbett D."/>
            <person name="Nagy L.G."/>
            <person name="Martin F.M."/>
        </authorList>
    </citation>
    <scope>NUCLEOTIDE SEQUENCE</scope>
    <source>
        <strain evidence="1">P2</strain>
    </source>
</reference>
<comment type="caution">
    <text evidence="1">The sequence shown here is derived from an EMBL/GenBank/DDBJ whole genome shotgun (WGS) entry which is preliminary data.</text>
</comment>
<dbReference type="EMBL" id="MU117993">
    <property type="protein sequence ID" value="KAF9649773.1"/>
    <property type="molecule type" value="Genomic_DNA"/>
</dbReference>
<protein>
    <submittedName>
        <fullName evidence="1">Uncharacterized protein</fullName>
    </submittedName>
</protein>
<dbReference type="Proteomes" id="UP000886501">
    <property type="component" value="Unassembled WGS sequence"/>
</dbReference>
<keyword evidence="2" id="KW-1185">Reference proteome</keyword>
<reference evidence="1" key="1">
    <citation type="submission" date="2019-10" db="EMBL/GenBank/DDBJ databases">
        <authorList>
            <consortium name="DOE Joint Genome Institute"/>
            <person name="Kuo A."/>
            <person name="Miyauchi S."/>
            <person name="Kiss E."/>
            <person name="Drula E."/>
            <person name="Kohler A."/>
            <person name="Sanchez-Garcia M."/>
            <person name="Andreopoulos B."/>
            <person name="Barry K.W."/>
            <person name="Bonito G."/>
            <person name="Buee M."/>
            <person name="Carver A."/>
            <person name="Chen C."/>
            <person name="Cichocki N."/>
            <person name="Clum A."/>
            <person name="Culley D."/>
            <person name="Crous P.W."/>
            <person name="Fauchery L."/>
            <person name="Girlanda M."/>
            <person name="Hayes R."/>
            <person name="Keri Z."/>
            <person name="Labutti K."/>
            <person name="Lipzen A."/>
            <person name="Lombard V."/>
            <person name="Magnuson J."/>
            <person name="Maillard F."/>
            <person name="Morin E."/>
            <person name="Murat C."/>
            <person name="Nolan M."/>
            <person name="Ohm R."/>
            <person name="Pangilinan J."/>
            <person name="Pereira M."/>
            <person name="Perotto S."/>
            <person name="Peter M."/>
            <person name="Riley R."/>
            <person name="Sitrit Y."/>
            <person name="Stielow B."/>
            <person name="Szollosi G."/>
            <person name="Zifcakova L."/>
            <person name="Stursova M."/>
            <person name="Spatafora J.W."/>
            <person name="Tedersoo L."/>
            <person name="Vaario L.-M."/>
            <person name="Yamada A."/>
            <person name="Yan M."/>
            <person name="Wang P."/>
            <person name="Xu J."/>
            <person name="Bruns T."/>
            <person name="Baldrian P."/>
            <person name="Vilgalys R."/>
            <person name="Henrissat B."/>
            <person name="Grigoriev I.V."/>
            <person name="Hibbett D."/>
            <person name="Nagy L.G."/>
            <person name="Martin F.M."/>
        </authorList>
    </citation>
    <scope>NUCLEOTIDE SEQUENCE</scope>
    <source>
        <strain evidence="1">P2</strain>
    </source>
</reference>